<keyword evidence="2" id="KW-1185">Reference proteome</keyword>
<keyword evidence="1" id="KW-0418">Kinase</keyword>
<dbReference type="InterPro" id="IPR052922">
    <property type="entry name" value="Cytidylate_Kinase-2"/>
</dbReference>
<evidence type="ECO:0000313" key="2">
    <source>
        <dbReference type="Proteomes" id="UP001232992"/>
    </source>
</evidence>
<dbReference type="GO" id="GO:0016301">
    <property type="term" value="F:kinase activity"/>
    <property type="evidence" value="ECO:0007669"/>
    <property type="project" value="UniProtKB-KW"/>
</dbReference>
<gene>
    <name evidence="1" type="ORF">PMH09_01520</name>
</gene>
<dbReference type="PANTHER" id="PTHR37816:SF1">
    <property type="entry name" value="TOXIN"/>
    <property type="match status" value="1"/>
</dbReference>
<dbReference type="EMBL" id="JAQOSQ010000001">
    <property type="protein sequence ID" value="MDJ1181862.1"/>
    <property type="molecule type" value="Genomic_DNA"/>
</dbReference>
<organism evidence="1 2">
    <name type="scientific">Roseofilum casamattae BLCC-M143</name>
    <dbReference type="NCBI Taxonomy" id="3022442"/>
    <lineage>
        <taxon>Bacteria</taxon>
        <taxon>Bacillati</taxon>
        <taxon>Cyanobacteriota</taxon>
        <taxon>Cyanophyceae</taxon>
        <taxon>Desertifilales</taxon>
        <taxon>Desertifilaceae</taxon>
        <taxon>Roseofilum</taxon>
        <taxon>Roseofilum casamattae</taxon>
    </lineage>
</organism>
<protein>
    <submittedName>
        <fullName evidence="1">Shikimate kinase</fullName>
    </submittedName>
</protein>
<name>A0ABT7BRN8_9CYAN</name>
<dbReference type="InterPro" id="IPR027417">
    <property type="entry name" value="P-loop_NTPase"/>
</dbReference>
<dbReference type="PANTHER" id="PTHR37816">
    <property type="entry name" value="YALI0E33011P"/>
    <property type="match status" value="1"/>
</dbReference>
<dbReference type="Gene3D" id="3.40.50.300">
    <property type="entry name" value="P-loop containing nucleotide triphosphate hydrolases"/>
    <property type="match status" value="1"/>
</dbReference>
<evidence type="ECO:0000313" key="1">
    <source>
        <dbReference type="EMBL" id="MDJ1181862.1"/>
    </source>
</evidence>
<dbReference type="SUPFAM" id="SSF52540">
    <property type="entry name" value="P-loop containing nucleoside triphosphate hydrolases"/>
    <property type="match status" value="1"/>
</dbReference>
<dbReference type="RefSeq" id="WP_283756511.1">
    <property type="nucleotide sequence ID" value="NZ_JAQOSQ010000001.1"/>
</dbReference>
<proteinExistence type="predicted"/>
<sequence length="163" mass="18762">MMKIILLGNAGAGKTTMARHIISTAGYGQIPYLSLDLIAWNPGPERKPLAESTRELLQFIQNSDRWIIEGCYGDLVRVALPYCTQLRFLNPGVDACVAHCYRRPWESEKFASDTEQQAMLSALINWVKEYDTRSDEYGLSCHKSLYDNFRGNKQEYRHVDEYF</sequence>
<dbReference type="Proteomes" id="UP001232992">
    <property type="component" value="Unassembled WGS sequence"/>
</dbReference>
<reference evidence="1 2" key="1">
    <citation type="submission" date="2023-01" db="EMBL/GenBank/DDBJ databases">
        <title>Novel diversity within Roseofilum (Cyanobacteria; Desertifilaceae) from marine benthic mats with descriptions of four novel species.</title>
        <authorList>
            <person name="Wang Y."/>
            <person name="Berthold D.E."/>
            <person name="Hu J."/>
            <person name="Lefler F.W."/>
            <person name="Laughinghouse H.D. IV."/>
        </authorList>
    </citation>
    <scope>NUCLEOTIDE SEQUENCE [LARGE SCALE GENOMIC DNA]</scope>
    <source>
        <strain evidence="1 2">BLCC-M143</strain>
    </source>
</reference>
<accession>A0ABT7BRN8</accession>
<comment type="caution">
    <text evidence="1">The sequence shown here is derived from an EMBL/GenBank/DDBJ whole genome shotgun (WGS) entry which is preliminary data.</text>
</comment>
<keyword evidence="1" id="KW-0808">Transferase</keyword>